<dbReference type="AlphaFoldDB" id="A0A6L7G9R2"/>
<dbReference type="Pfam" id="PF13391">
    <property type="entry name" value="HNH_2"/>
    <property type="match status" value="1"/>
</dbReference>
<dbReference type="Proteomes" id="UP000477911">
    <property type="component" value="Unassembled WGS sequence"/>
</dbReference>
<evidence type="ECO:0000313" key="2">
    <source>
        <dbReference type="EMBL" id="MXN20924.1"/>
    </source>
</evidence>
<evidence type="ECO:0000313" key="3">
    <source>
        <dbReference type="Proteomes" id="UP000477911"/>
    </source>
</evidence>
<feature type="domain" description="HNH nuclease" evidence="1">
    <location>
        <begin position="200"/>
        <end position="253"/>
    </location>
</feature>
<protein>
    <submittedName>
        <fullName evidence="2">HNH endonuclease</fullName>
    </submittedName>
</protein>
<keyword evidence="2" id="KW-0255">Endonuclease</keyword>
<keyword evidence="2" id="KW-0540">Nuclease</keyword>
<keyword evidence="2" id="KW-0378">Hydrolase</keyword>
<reference evidence="2 3" key="1">
    <citation type="submission" date="2019-12" db="EMBL/GenBank/DDBJ databases">
        <authorList>
            <person name="Li M."/>
        </authorList>
    </citation>
    <scope>NUCLEOTIDE SEQUENCE [LARGE SCALE GENOMIC DNA]</scope>
    <source>
        <strain evidence="2 3">GBMRC 2024</strain>
    </source>
</reference>
<dbReference type="EMBL" id="WUMU01000038">
    <property type="protein sequence ID" value="MXN20924.1"/>
    <property type="molecule type" value="Genomic_DNA"/>
</dbReference>
<name>A0A6L7G9R2_9RHOB</name>
<dbReference type="RefSeq" id="WP_160897043.1">
    <property type="nucleotide sequence ID" value="NZ_WUMU01000038.1"/>
</dbReference>
<dbReference type="GO" id="GO:0004519">
    <property type="term" value="F:endonuclease activity"/>
    <property type="evidence" value="ECO:0007669"/>
    <property type="project" value="UniProtKB-KW"/>
</dbReference>
<gene>
    <name evidence="2" type="ORF">GR170_24105</name>
</gene>
<proteinExistence type="predicted"/>
<accession>A0A6L7G9R2</accession>
<dbReference type="InterPro" id="IPR003615">
    <property type="entry name" value="HNH_nuc"/>
</dbReference>
<keyword evidence="3" id="KW-1185">Reference proteome</keyword>
<comment type="caution">
    <text evidence="2">The sequence shown here is derived from an EMBL/GenBank/DDBJ whole genome shotgun (WGS) entry which is preliminary data.</text>
</comment>
<evidence type="ECO:0000259" key="1">
    <source>
        <dbReference type="Pfam" id="PF13391"/>
    </source>
</evidence>
<sequence>MAHAVFIQNPTSIYDDQPGLSYHFPRRYLGMVQETVGDWVIFYEGRKGALGYVSVQKVLAVEPDPVRAGHYYARLAPATLLDFPEPVGRADASGRAWERSLRGPEGRPMSGGASVSAVRRLSRQEFAAIVGAGLRDSDDAYALPRYASETPEMFPGVMAEEQRGFGHAHLAGDRDLILSERKYRDPAFQKMVKRAYGGRCAISGLSLRNGGGRPEVQAAHIRPVSADGPDTVRNGIALSGTLHWMFDRGLISVAEDLSILISHNKVPPETVRRLIDPGQKLILPKEPRHHPHPDYLRYHREEIFGRRA</sequence>
<organism evidence="2 3">
    <name type="scientific">Pseudooceanicola albus</name>
    <dbReference type="NCBI Taxonomy" id="2692189"/>
    <lineage>
        <taxon>Bacteria</taxon>
        <taxon>Pseudomonadati</taxon>
        <taxon>Pseudomonadota</taxon>
        <taxon>Alphaproteobacteria</taxon>
        <taxon>Rhodobacterales</taxon>
        <taxon>Paracoccaceae</taxon>
        <taxon>Pseudooceanicola</taxon>
    </lineage>
</organism>